<dbReference type="InterPro" id="IPR005467">
    <property type="entry name" value="His_kinase_dom"/>
</dbReference>
<evidence type="ECO:0000256" key="5">
    <source>
        <dbReference type="ARBA" id="ARBA00023012"/>
    </source>
</evidence>
<dbReference type="EMBL" id="JBHTGQ010000018">
    <property type="protein sequence ID" value="MFC7749925.1"/>
    <property type="molecule type" value="Genomic_DNA"/>
</dbReference>
<keyword evidence="3 7" id="KW-0418">Kinase</keyword>
<dbReference type="GO" id="GO:0004673">
    <property type="term" value="F:protein histidine kinase activity"/>
    <property type="evidence" value="ECO:0007669"/>
    <property type="project" value="UniProtKB-EC"/>
</dbReference>
<keyword evidence="2" id="KW-0547">Nucleotide-binding</keyword>
<dbReference type="SUPFAM" id="SSF55874">
    <property type="entry name" value="ATPase domain of HSP90 chaperone/DNA topoisomerase II/histidine kinase"/>
    <property type="match status" value="1"/>
</dbReference>
<evidence type="ECO:0000256" key="3">
    <source>
        <dbReference type="ARBA" id="ARBA00022777"/>
    </source>
</evidence>
<evidence type="ECO:0000313" key="8">
    <source>
        <dbReference type="Proteomes" id="UP001596528"/>
    </source>
</evidence>
<dbReference type="RefSeq" id="WP_138788213.1">
    <property type="nucleotide sequence ID" value="NZ_JBHTGQ010000018.1"/>
</dbReference>
<evidence type="ECO:0000256" key="1">
    <source>
        <dbReference type="ARBA" id="ARBA00022679"/>
    </source>
</evidence>
<dbReference type="Gene3D" id="3.30.565.10">
    <property type="entry name" value="Histidine kinase-like ATPase, C-terminal domain"/>
    <property type="match status" value="1"/>
</dbReference>
<proteinExistence type="predicted"/>
<dbReference type="InterPro" id="IPR036890">
    <property type="entry name" value="HATPase_C_sf"/>
</dbReference>
<dbReference type="Proteomes" id="UP001596528">
    <property type="component" value="Unassembled WGS sequence"/>
</dbReference>
<keyword evidence="1 7" id="KW-0808">Transferase</keyword>
<dbReference type="PANTHER" id="PTHR34220:SF7">
    <property type="entry name" value="SENSOR HISTIDINE KINASE YPDA"/>
    <property type="match status" value="1"/>
</dbReference>
<keyword evidence="5" id="KW-0902">Two-component regulatory system</keyword>
<dbReference type="InterPro" id="IPR050640">
    <property type="entry name" value="Bact_2-comp_sensor_kinase"/>
</dbReference>
<feature type="domain" description="Histidine kinase" evidence="6">
    <location>
        <begin position="1"/>
        <end position="105"/>
    </location>
</feature>
<dbReference type="PROSITE" id="PS50109">
    <property type="entry name" value="HIS_KIN"/>
    <property type="match status" value="1"/>
</dbReference>
<gene>
    <name evidence="7" type="ORF">ACFQWB_08220</name>
</gene>
<evidence type="ECO:0000256" key="4">
    <source>
        <dbReference type="ARBA" id="ARBA00022840"/>
    </source>
</evidence>
<evidence type="ECO:0000259" key="6">
    <source>
        <dbReference type="PROSITE" id="PS50109"/>
    </source>
</evidence>
<protein>
    <submittedName>
        <fullName evidence="7">Sensor histidine kinase</fullName>
        <ecNumber evidence="7">2.7.13.3</ecNumber>
    </submittedName>
</protein>
<organism evidence="7 8">
    <name type="scientific">Paenibacillus thermoaerophilus</name>
    <dbReference type="NCBI Taxonomy" id="1215385"/>
    <lineage>
        <taxon>Bacteria</taxon>
        <taxon>Bacillati</taxon>
        <taxon>Bacillota</taxon>
        <taxon>Bacilli</taxon>
        <taxon>Bacillales</taxon>
        <taxon>Paenibacillaceae</taxon>
        <taxon>Paenibacillus</taxon>
    </lineage>
</organism>
<name>A0ABW2V3C7_9BACL</name>
<keyword evidence="4" id="KW-0067">ATP-binding</keyword>
<dbReference type="InterPro" id="IPR003594">
    <property type="entry name" value="HATPase_dom"/>
</dbReference>
<comment type="caution">
    <text evidence="7">The sequence shown here is derived from an EMBL/GenBank/DDBJ whole genome shotgun (WGS) entry which is preliminary data.</text>
</comment>
<evidence type="ECO:0000256" key="2">
    <source>
        <dbReference type="ARBA" id="ARBA00022741"/>
    </source>
</evidence>
<dbReference type="EC" id="2.7.13.3" evidence="7"/>
<evidence type="ECO:0000313" key="7">
    <source>
        <dbReference type="EMBL" id="MFC7749925.1"/>
    </source>
</evidence>
<keyword evidence="8" id="KW-1185">Reference proteome</keyword>
<dbReference type="Pfam" id="PF02518">
    <property type="entry name" value="HATPase_c"/>
    <property type="match status" value="1"/>
</dbReference>
<accession>A0ABW2V3C7</accession>
<dbReference type="PANTHER" id="PTHR34220">
    <property type="entry name" value="SENSOR HISTIDINE KINASE YPDA"/>
    <property type="match status" value="1"/>
</dbReference>
<sequence length="120" mass="13263">MTVKFVLQPFVENVLEHAWYDDEIEIVLKAGRIGDRVRLEVRDNGIGMKRETIEAIFSPGPNRIGFGIRNVDQRLKLHFGKEYGVTLYREVGVGTSAVLEFPVEVDAGSESGEEAGKAGA</sequence>
<reference evidence="8" key="1">
    <citation type="journal article" date="2019" name="Int. J. Syst. Evol. Microbiol.">
        <title>The Global Catalogue of Microorganisms (GCM) 10K type strain sequencing project: providing services to taxonomists for standard genome sequencing and annotation.</title>
        <authorList>
            <consortium name="The Broad Institute Genomics Platform"/>
            <consortium name="The Broad Institute Genome Sequencing Center for Infectious Disease"/>
            <person name="Wu L."/>
            <person name="Ma J."/>
        </authorList>
    </citation>
    <scope>NUCLEOTIDE SEQUENCE [LARGE SCALE GENOMIC DNA]</scope>
    <source>
        <strain evidence="8">JCM 18657</strain>
    </source>
</reference>